<comment type="subcellular location">
    <subcellularLocation>
        <location evidence="2 7">Membrane</location>
        <topology evidence="2 7">Multi-pass membrane protein</topology>
    </subcellularLocation>
</comment>
<keyword evidence="9" id="KW-1185">Reference proteome</keyword>
<proteinExistence type="inferred from homology"/>
<feature type="transmembrane region" description="Helical" evidence="7">
    <location>
        <begin position="48"/>
        <end position="66"/>
    </location>
</feature>
<keyword evidence="4 7" id="KW-0812">Transmembrane</keyword>
<protein>
    <recommendedName>
        <fullName evidence="7">PRA1 family protein</fullName>
    </recommendedName>
</protein>
<feature type="transmembrane region" description="Helical" evidence="7">
    <location>
        <begin position="20"/>
        <end position="36"/>
    </location>
</feature>
<comment type="similarity">
    <text evidence="3 7">Belongs to the PRA1 family.</text>
</comment>
<dbReference type="InterPro" id="IPR004895">
    <property type="entry name" value="Prenylated_rab_accept_PRA1"/>
</dbReference>
<dbReference type="Pfam" id="PF03208">
    <property type="entry name" value="PRA1"/>
    <property type="match status" value="1"/>
</dbReference>
<evidence type="ECO:0000256" key="3">
    <source>
        <dbReference type="ARBA" id="ARBA00006483"/>
    </source>
</evidence>
<feature type="transmembrane region" description="Helical" evidence="7">
    <location>
        <begin position="72"/>
        <end position="88"/>
    </location>
</feature>
<sequence length="172" mass="19342">MSAAHPPPPEGTTSAVLRPWPLFLNFSALSLPISFSESTYRLSHNLRFFLPNYVVLTLIVFLLTLITRPLSLILFICIFSAWVYLIFWRDEQLTVFNYDVDQKIIGGFLVVVTLVGLLWTGVWFRVFMALVAGALILVFHGVLRAPEDSMEDSPYGSLLNVVDSPRGDYASV</sequence>
<accession>A0ABD3DPT0</accession>
<gene>
    <name evidence="8" type="ORF">CASFOL_012240</name>
</gene>
<organism evidence="8 9">
    <name type="scientific">Castilleja foliolosa</name>
    <dbReference type="NCBI Taxonomy" id="1961234"/>
    <lineage>
        <taxon>Eukaryota</taxon>
        <taxon>Viridiplantae</taxon>
        <taxon>Streptophyta</taxon>
        <taxon>Embryophyta</taxon>
        <taxon>Tracheophyta</taxon>
        <taxon>Spermatophyta</taxon>
        <taxon>Magnoliopsida</taxon>
        <taxon>eudicotyledons</taxon>
        <taxon>Gunneridae</taxon>
        <taxon>Pentapetalae</taxon>
        <taxon>asterids</taxon>
        <taxon>lamiids</taxon>
        <taxon>Lamiales</taxon>
        <taxon>Orobanchaceae</taxon>
        <taxon>Pedicularideae</taxon>
        <taxon>Castillejinae</taxon>
        <taxon>Castilleja</taxon>
    </lineage>
</organism>
<dbReference type="Proteomes" id="UP001632038">
    <property type="component" value="Unassembled WGS sequence"/>
</dbReference>
<dbReference type="AlphaFoldDB" id="A0ABD3DPT0"/>
<evidence type="ECO:0000313" key="8">
    <source>
        <dbReference type="EMBL" id="KAL3644308.1"/>
    </source>
</evidence>
<evidence type="ECO:0000256" key="2">
    <source>
        <dbReference type="ARBA" id="ARBA00004141"/>
    </source>
</evidence>
<evidence type="ECO:0000256" key="6">
    <source>
        <dbReference type="ARBA" id="ARBA00023136"/>
    </source>
</evidence>
<dbReference type="EMBL" id="JAVIJP010000015">
    <property type="protein sequence ID" value="KAL3644308.1"/>
    <property type="molecule type" value="Genomic_DNA"/>
</dbReference>
<keyword evidence="6 7" id="KW-0472">Membrane</keyword>
<feature type="transmembrane region" description="Helical" evidence="7">
    <location>
        <begin position="100"/>
        <end position="120"/>
    </location>
</feature>
<feature type="transmembrane region" description="Helical" evidence="7">
    <location>
        <begin position="126"/>
        <end position="143"/>
    </location>
</feature>
<evidence type="ECO:0000256" key="4">
    <source>
        <dbReference type="ARBA" id="ARBA00022692"/>
    </source>
</evidence>
<evidence type="ECO:0000256" key="7">
    <source>
        <dbReference type="RuleBase" id="RU363107"/>
    </source>
</evidence>
<dbReference type="PANTHER" id="PTHR19317:SF81">
    <property type="entry name" value="PRA1 FAMILY PROTEIN D"/>
    <property type="match status" value="1"/>
</dbReference>
<comment type="function">
    <text evidence="1 7">May be involved in both secretory and endocytic intracellular trafficking in the endosomal/prevacuolar compartments.</text>
</comment>
<dbReference type="GO" id="GO:0016020">
    <property type="term" value="C:membrane"/>
    <property type="evidence" value="ECO:0007669"/>
    <property type="project" value="UniProtKB-SubCell"/>
</dbReference>
<evidence type="ECO:0000313" key="9">
    <source>
        <dbReference type="Proteomes" id="UP001632038"/>
    </source>
</evidence>
<comment type="caution">
    <text evidence="8">The sequence shown here is derived from an EMBL/GenBank/DDBJ whole genome shotgun (WGS) entry which is preliminary data.</text>
</comment>
<reference evidence="9" key="1">
    <citation type="journal article" date="2024" name="IScience">
        <title>Strigolactones Initiate the Formation of Haustorium-like Structures in Castilleja.</title>
        <authorList>
            <person name="Buerger M."/>
            <person name="Peterson D."/>
            <person name="Chory J."/>
        </authorList>
    </citation>
    <scope>NUCLEOTIDE SEQUENCE [LARGE SCALE GENOMIC DNA]</scope>
</reference>
<dbReference type="GO" id="GO:0005783">
    <property type="term" value="C:endoplasmic reticulum"/>
    <property type="evidence" value="ECO:0007669"/>
    <property type="project" value="UniProtKB-ARBA"/>
</dbReference>
<name>A0ABD3DPT0_9LAMI</name>
<evidence type="ECO:0000256" key="5">
    <source>
        <dbReference type="ARBA" id="ARBA00022989"/>
    </source>
</evidence>
<dbReference type="PANTHER" id="PTHR19317">
    <property type="entry name" value="PRENYLATED RAB ACCEPTOR 1-RELATED"/>
    <property type="match status" value="1"/>
</dbReference>
<keyword evidence="5 7" id="KW-1133">Transmembrane helix</keyword>
<evidence type="ECO:0000256" key="1">
    <source>
        <dbReference type="ARBA" id="ARBA00002501"/>
    </source>
</evidence>
<dbReference type="GO" id="GO:0016192">
    <property type="term" value="P:vesicle-mediated transport"/>
    <property type="evidence" value="ECO:0007669"/>
    <property type="project" value="UniProtKB-ARBA"/>
</dbReference>
<keyword evidence="7" id="KW-0813">Transport</keyword>